<dbReference type="PANTHER" id="PTHR46849">
    <property type="entry name" value="RCC1 DOMAIN-CONTAINING PROTEIN 1"/>
    <property type="match status" value="1"/>
</dbReference>
<dbReference type="PROSITE" id="PS00626">
    <property type="entry name" value="RCC1_2"/>
    <property type="match status" value="1"/>
</dbReference>
<dbReference type="InterPro" id="IPR009091">
    <property type="entry name" value="RCC1/BLIP-II"/>
</dbReference>
<evidence type="ECO:0000256" key="1">
    <source>
        <dbReference type="PROSITE-ProRule" id="PRU00235"/>
    </source>
</evidence>
<sequence length="346" mass="37622">MYVCGYNSFKQLDGILPSEDSEMTGSIREFRPALKKNVTHVAFAWNHVVLVEKGESIFINGFMGNGIKSMFRLEQVPFSVADIHQVVCSREKLFCVTTDGQAWEYNYASTEWRNLKALLPLSEVEGLELRVVKFAVGVTFAAVLMDDGRVYTLPSEALPVPPELGSVTDLACGHEHGILLTSTGQVMTWGTALRGQLGNDNVDTSPEPTEVHALAGIKCVSIAAGGWHSCAISSDGDLYTWGWNKFGQLGLPRPQDDLDKGISVAYLPVVVDFPLEAPVVKAVFCGTGHTIVSLHNGELWGCGWNKYGQLGLGEEEFVSSMKKLPVPPDVEIKTVVCGSWNSAVIS</sequence>
<protein>
    <submittedName>
        <fullName evidence="2">RCC1 domain-containing protein 1</fullName>
    </submittedName>
</protein>
<feature type="repeat" description="RCC1" evidence="1">
    <location>
        <begin position="297"/>
        <end position="346"/>
    </location>
</feature>
<dbReference type="PRINTS" id="PR00633">
    <property type="entry name" value="RCCNDNSATION"/>
</dbReference>
<dbReference type="InterPro" id="IPR052830">
    <property type="entry name" value="RCC1_domain-containing"/>
</dbReference>
<proteinExistence type="predicted"/>
<dbReference type="EMBL" id="GBHO01028510">
    <property type="protein sequence ID" value="JAG15094.1"/>
    <property type="molecule type" value="Transcribed_RNA"/>
</dbReference>
<dbReference type="Pfam" id="PF00415">
    <property type="entry name" value="RCC1"/>
    <property type="match status" value="3"/>
</dbReference>
<dbReference type="PROSITE" id="PS50012">
    <property type="entry name" value="RCC1_3"/>
    <property type="match status" value="3"/>
</dbReference>
<reference evidence="2" key="1">
    <citation type="journal article" date="2014" name="PLoS ONE">
        <title>Transcriptome-Based Identification of ABC Transporters in the Western Tarnished Plant Bug Lygus hesperus.</title>
        <authorList>
            <person name="Hull J.J."/>
            <person name="Chaney K."/>
            <person name="Geib S.M."/>
            <person name="Fabrick J.A."/>
            <person name="Brent C.S."/>
            <person name="Walsh D."/>
            <person name="Lavine L.C."/>
        </authorList>
    </citation>
    <scope>NUCLEOTIDE SEQUENCE</scope>
</reference>
<dbReference type="PANTHER" id="PTHR46849:SF1">
    <property type="entry name" value="RCC1 DOMAIN-CONTAINING PROTEIN 1"/>
    <property type="match status" value="1"/>
</dbReference>
<gene>
    <name evidence="2" type="primary">RCCD1_0</name>
    <name evidence="2" type="ORF">CM83_53691</name>
</gene>
<feature type="repeat" description="RCC1" evidence="1">
    <location>
        <begin position="184"/>
        <end position="235"/>
    </location>
</feature>
<reference evidence="2" key="2">
    <citation type="submission" date="2014-07" db="EMBL/GenBank/DDBJ databases">
        <authorList>
            <person name="Hull J."/>
        </authorList>
    </citation>
    <scope>NUCLEOTIDE SEQUENCE</scope>
</reference>
<dbReference type="Gene3D" id="2.130.10.30">
    <property type="entry name" value="Regulator of chromosome condensation 1/beta-lactamase-inhibitor protein II"/>
    <property type="match status" value="2"/>
</dbReference>
<name>A0A0A9X577_LYGHE</name>
<dbReference type="AlphaFoldDB" id="A0A0A9X577"/>
<evidence type="ECO:0000313" key="2">
    <source>
        <dbReference type="EMBL" id="JAG15094.1"/>
    </source>
</evidence>
<organism evidence="2">
    <name type="scientific">Lygus hesperus</name>
    <name type="common">Western plant bug</name>
    <dbReference type="NCBI Taxonomy" id="30085"/>
    <lineage>
        <taxon>Eukaryota</taxon>
        <taxon>Metazoa</taxon>
        <taxon>Ecdysozoa</taxon>
        <taxon>Arthropoda</taxon>
        <taxon>Hexapoda</taxon>
        <taxon>Insecta</taxon>
        <taxon>Pterygota</taxon>
        <taxon>Neoptera</taxon>
        <taxon>Paraneoptera</taxon>
        <taxon>Hemiptera</taxon>
        <taxon>Heteroptera</taxon>
        <taxon>Panheteroptera</taxon>
        <taxon>Cimicomorpha</taxon>
        <taxon>Miridae</taxon>
        <taxon>Mirini</taxon>
        <taxon>Lygus</taxon>
    </lineage>
</organism>
<accession>A0A0A9X577</accession>
<dbReference type="SUPFAM" id="SSF50985">
    <property type="entry name" value="RCC1/BLIP-II"/>
    <property type="match status" value="2"/>
</dbReference>
<feature type="repeat" description="RCC1" evidence="1">
    <location>
        <begin position="236"/>
        <end position="296"/>
    </location>
</feature>
<dbReference type="InterPro" id="IPR000408">
    <property type="entry name" value="Reg_chr_condens"/>
</dbReference>